<organism evidence="2 3">
    <name type="scientific">Halalkalicoccus tibetensis</name>
    <dbReference type="NCBI Taxonomy" id="175632"/>
    <lineage>
        <taxon>Archaea</taxon>
        <taxon>Methanobacteriati</taxon>
        <taxon>Methanobacteriota</taxon>
        <taxon>Stenosarchaea group</taxon>
        <taxon>Halobacteria</taxon>
        <taxon>Halobacteriales</taxon>
        <taxon>Halococcaceae</taxon>
        <taxon>Halalkalicoccus</taxon>
    </lineage>
</organism>
<dbReference type="Proteomes" id="UP001596312">
    <property type="component" value="Unassembled WGS sequence"/>
</dbReference>
<comment type="caution">
    <text evidence="2">The sequence shown here is derived from an EMBL/GenBank/DDBJ whole genome shotgun (WGS) entry which is preliminary data.</text>
</comment>
<name>A0ABD5V7R3_9EURY</name>
<dbReference type="AlphaFoldDB" id="A0ABD5V7R3"/>
<dbReference type="RefSeq" id="WP_340605487.1">
    <property type="nucleotide sequence ID" value="NZ_JBBMXV010000006.1"/>
</dbReference>
<protein>
    <submittedName>
        <fullName evidence="2">Uncharacterized protein</fullName>
    </submittedName>
</protein>
<evidence type="ECO:0000313" key="2">
    <source>
        <dbReference type="EMBL" id="MFC6906906.1"/>
    </source>
</evidence>
<reference evidence="2 3" key="1">
    <citation type="journal article" date="2019" name="Int. J. Syst. Evol. Microbiol.">
        <title>The Global Catalogue of Microorganisms (GCM) 10K type strain sequencing project: providing services to taxonomists for standard genome sequencing and annotation.</title>
        <authorList>
            <consortium name="The Broad Institute Genomics Platform"/>
            <consortium name="The Broad Institute Genome Sequencing Center for Infectious Disease"/>
            <person name="Wu L."/>
            <person name="Ma J."/>
        </authorList>
    </citation>
    <scope>NUCLEOTIDE SEQUENCE [LARGE SCALE GENOMIC DNA]</scope>
    <source>
        <strain evidence="2 3">CGMCC 1.3240</strain>
    </source>
</reference>
<gene>
    <name evidence="2" type="ORF">ACFQGH_17070</name>
</gene>
<keyword evidence="3" id="KW-1185">Reference proteome</keyword>
<evidence type="ECO:0000313" key="3">
    <source>
        <dbReference type="Proteomes" id="UP001596312"/>
    </source>
</evidence>
<accession>A0ABD5V7R3</accession>
<feature type="region of interest" description="Disordered" evidence="1">
    <location>
        <begin position="22"/>
        <end position="51"/>
    </location>
</feature>
<sequence length="363" mass="39586">MDRRQFIQTSSVLLSGTTLAGCLGGDSDESEDNGTDAAGPEFPAYDLPGYSAWPPNDPRTNDFVLFGHLNIEHLHGTAGDEEESPDEAPTAADDEDVLLSLPGYGFIITAFWFQLGLWGYPWEGTLGSENEPDGMATEALTMTEGTFVFHGEYDPSVFANEYAEGFEERETNEFTVFEGRDGENTEGFAYAVSENAVVVALSSEDIEEHDEIVGTLDEALMNRVDEAGRIVDQDDGEWLYETTGPADMVTGFWRVEGLEEEDLQTGDEESDEVEEEAASIEDNPVFANVDSFISMVVLPESEGGVGGDTVAARFAALYPEGEVPSEDELREELMASDPDGDLDVMTTDDRAHVMIEGIDDDVQ</sequence>
<dbReference type="PROSITE" id="PS51257">
    <property type="entry name" value="PROKAR_LIPOPROTEIN"/>
    <property type="match status" value="1"/>
</dbReference>
<proteinExistence type="predicted"/>
<evidence type="ECO:0000256" key="1">
    <source>
        <dbReference type="SAM" id="MobiDB-lite"/>
    </source>
</evidence>
<dbReference type="EMBL" id="JBHSXQ010000006">
    <property type="protein sequence ID" value="MFC6906906.1"/>
    <property type="molecule type" value="Genomic_DNA"/>
</dbReference>